<organism evidence="1 2">
    <name type="scientific">Leptospira stimsonii</name>
    <dbReference type="NCBI Taxonomy" id="2202203"/>
    <lineage>
        <taxon>Bacteria</taxon>
        <taxon>Pseudomonadati</taxon>
        <taxon>Spirochaetota</taxon>
        <taxon>Spirochaetia</taxon>
        <taxon>Leptospirales</taxon>
        <taxon>Leptospiraceae</taxon>
        <taxon>Leptospira</taxon>
    </lineage>
</organism>
<dbReference type="Proteomes" id="UP000297422">
    <property type="component" value="Unassembled WGS sequence"/>
</dbReference>
<reference evidence="2" key="1">
    <citation type="journal article" date="2019" name="PLoS Negl. Trop. Dis.">
        <title>Revisiting the worldwide diversity of Leptospira species in the environment.</title>
        <authorList>
            <person name="Vincent A.T."/>
            <person name="Schiettekatte O."/>
            <person name="Bourhy P."/>
            <person name="Veyrier F.J."/>
            <person name="Picardeau M."/>
        </authorList>
    </citation>
    <scope>NUCLEOTIDE SEQUENCE [LARGE SCALE GENOMIC DNA]</scope>
    <source>
        <strain evidence="2">201702407</strain>
    </source>
</reference>
<sequence length="109" mass="12236">MQKFLINATIQLRRPVYDNDSNIVPGTEKPYSVEAHIQASSKVLTGKDGGQTIASFFVCVAEGALPKELPVTESKGWEIKLPKETDWFKVHDVKPPAGRYLRNVQFYVT</sequence>
<gene>
    <name evidence="1" type="ORF">EHQ90_07615</name>
</gene>
<comment type="caution">
    <text evidence="1">The sequence shown here is derived from an EMBL/GenBank/DDBJ whole genome shotgun (WGS) entry which is preliminary data.</text>
</comment>
<evidence type="ECO:0000313" key="2">
    <source>
        <dbReference type="Proteomes" id="UP000297422"/>
    </source>
</evidence>
<keyword evidence="2" id="KW-1185">Reference proteome</keyword>
<accession>A0ABY2N557</accession>
<dbReference type="RefSeq" id="WP_135684545.1">
    <property type="nucleotide sequence ID" value="NZ_RQEQ01000080.1"/>
</dbReference>
<evidence type="ECO:0000313" key="1">
    <source>
        <dbReference type="EMBL" id="TGM17243.1"/>
    </source>
</evidence>
<proteinExistence type="predicted"/>
<name>A0ABY2N557_9LEPT</name>
<protein>
    <submittedName>
        <fullName evidence="1">Uncharacterized protein</fullName>
    </submittedName>
</protein>
<dbReference type="EMBL" id="RQGT01000059">
    <property type="protein sequence ID" value="TGM17243.1"/>
    <property type="molecule type" value="Genomic_DNA"/>
</dbReference>